<dbReference type="PANTHER" id="PTHR38439">
    <property type="entry name" value="AURACYANIN-B"/>
    <property type="match status" value="1"/>
</dbReference>
<dbReference type="PROSITE" id="PS00079">
    <property type="entry name" value="MULTICOPPER_OXIDASE1"/>
    <property type="match status" value="1"/>
</dbReference>
<dbReference type="Gene3D" id="2.60.40.420">
    <property type="entry name" value="Cupredoxins - blue copper proteins"/>
    <property type="match status" value="1"/>
</dbReference>
<feature type="domain" description="Blue (type 1) copper" evidence="7">
    <location>
        <begin position="60"/>
        <end position="164"/>
    </location>
</feature>
<dbReference type="CDD" id="cd04211">
    <property type="entry name" value="Cupredoxin_like_2"/>
    <property type="match status" value="1"/>
</dbReference>
<gene>
    <name evidence="8" type="ORF">QE399_003711</name>
</gene>
<keyword evidence="3" id="KW-0574">Periplasm</keyword>
<feature type="compositionally biased region" description="Low complexity" evidence="5">
    <location>
        <begin position="175"/>
        <end position="189"/>
    </location>
</feature>
<proteinExistence type="predicted"/>
<accession>A0ABU1IFL9</accession>
<evidence type="ECO:0000256" key="5">
    <source>
        <dbReference type="SAM" id="MobiDB-lite"/>
    </source>
</evidence>
<dbReference type="PANTHER" id="PTHR38439:SF3">
    <property type="entry name" value="COPPER-RESISTANT CUPROPROTEIN COPI"/>
    <property type="match status" value="1"/>
</dbReference>
<feature type="region of interest" description="Disordered" evidence="5">
    <location>
        <begin position="165"/>
        <end position="195"/>
    </location>
</feature>
<dbReference type="Proteomes" id="UP001267710">
    <property type="component" value="Unassembled WGS sequence"/>
</dbReference>
<evidence type="ECO:0000313" key="8">
    <source>
        <dbReference type="EMBL" id="MDR6216022.1"/>
    </source>
</evidence>
<dbReference type="SUPFAM" id="SSF49503">
    <property type="entry name" value="Cupredoxins"/>
    <property type="match status" value="1"/>
</dbReference>
<dbReference type="InterPro" id="IPR000923">
    <property type="entry name" value="BlueCu_1"/>
</dbReference>
<dbReference type="Pfam" id="PF00127">
    <property type="entry name" value="Copper-bind"/>
    <property type="match status" value="1"/>
</dbReference>
<evidence type="ECO:0000313" key="9">
    <source>
        <dbReference type="Proteomes" id="UP001267710"/>
    </source>
</evidence>
<sequence length="195" mass="20518">MKTIKTIAACALLASAMGAFAHEPGAHPPAGTHGAAHAAPAQQAWGIAAPQGAKARTIDVTMTDAMRFEPAHIDVRQGETVRLRVHNRGQAMHELVLGTDPSLAEHAQMMRSHPGMPHDAPYMAHVPPGRSGTILWTFNRPGQFAFACLVAGHFEAGMVGTLTVRPAGSDRPGRAPAHAHPAPATPSTSQERTHP</sequence>
<evidence type="ECO:0000256" key="4">
    <source>
        <dbReference type="ARBA" id="ARBA00023008"/>
    </source>
</evidence>
<comment type="caution">
    <text evidence="8">The sequence shown here is derived from an EMBL/GenBank/DDBJ whole genome shotgun (WGS) entry which is preliminary data.</text>
</comment>
<evidence type="ECO:0000256" key="2">
    <source>
        <dbReference type="ARBA" id="ARBA00022723"/>
    </source>
</evidence>
<name>A0ABU1IFL9_9BURK</name>
<comment type="subcellular location">
    <subcellularLocation>
        <location evidence="1">Periplasm</location>
    </subcellularLocation>
</comment>
<feature type="chain" id="PRO_5045291376" evidence="6">
    <location>
        <begin position="22"/>
        <end position="195"/>
    </location>
</feature>
<dbReference type="InterPro" id="IPR008972">
    <property type="entry name" value="Cupredoxin"/>
</dbReference>
<evidence type="ECO:0000256" key="3">
    <source>
        <dbReference type="ARBA" id="ARBA00022764"/>
    </source>
</evidence>
<protein>
    <submittedName>
        <fullName evidence="8">Cupredoxin-like copper-binding protein</fullName>
    </submittedName>
</protein>
<keyword evidence="2" id="KW-0479">Metal-binding</keyword>
<dbReference type="InterPro" id="IPR050845">
    <property type="entry name" value="Cu-binding_ET"/>
</dbReference>
<evidence type="ECO:0000259" key="7">
    <source>
        <dbReference type="Pfam" id="PF00127"/>
    </source>
</evidence>
<keyword evidence="4" id="KW-0186">Copper</keyword>
<keyword evidence="6" id="KW-0732">Signal</keyword>
<reference evidence="8 9" key="1">
    <citation type="submission" date="2023-08" db="EMBL/GenBank/DDBJ databases">
        <title>Functional and genomic diversity of the sorghum phyllosphere microbiome.</title>
        <authorList>
            <person name="Shade A."/>
        </authorList>
    </citation>
    <scope>NUCLEOTIDE SEQUENCE [LARGE SCALE GENOMIC DNA]</scope>
    <source>
        <strain evidence="8 9">SORGH_AS_0335</strain>
    </source>
</reference>
<organism evidence="8 9">
    <name type="scientific">Paracidovorax wautersii</name>
    <dbReference type="NCBI Taxonomy" id="1177982"/>
    <lineage>
        <taxon>Bacteria</taxon>
        <taxon>Pseudomonadati</taxon>
        <taxon>Pseudomonadota</taxon>
        <taxon>Betaproteobacteria</taxon>
        <taxon>Burkholderiales</taxon>
        <taxon>Comamonadaceae</taxon>
        <taxon>Paracidovorax</taxon>
    </lineage>
</organism>
<feature type="signal peptide" evidence="6">
    <location>
        <begin position="1"/>
        <end position="21"/>
    </location>
</feature>
<keyword evidence="9" id="KW-1185">Reference proteome</keyword>
<evidence type="ECO:0000256" key="6">
    <source>
        <dbReference type="SAM" id="SignalP"/>
    </source>
</evidence>
<dbReference type="EMBL" id="JAVIZX010000001">
    <property type="protein sequence ID" value="MDR6216022.1"/>
    <property type="molecule type" value="Genomic_DNA"/>
</dbReference>
<evidence type="ECO:0000256" key="1">
    <source>
        <dbReference type="ARBA" id="ARBA00004418"/>
    </source>
</evidence>
<dbReference type="InterPro" id="IPR033138">
    <property type="entry name" value="Cu_oxidase_CS"/>
</dbReference>